<dbReference type="NCBIfam" id="TIGR03993">
    <property type="entry name" value="hydrog_HybE"/>
    <property type="match status" value="1"/>
</dbReference>
<dbReference type="Proteomes" id="UP000276634">
    <property type="component" value="Unassembled WGS sequence"/>
</dbReference>
<evidence type="ECO:0000313" key="3">
    <source>
        <dbReference type="Proteomes" id="UP000276634"/>
    </source>
</evidence>
<dbReference type="InterPro" id="IPR038530">
    <property type="entry name" value="NiFe-hyd_HybE_sf"/>
</dbReference>
<dbReference type="EMBL" id="RJVI01000002">
    <property type="protein sequence ID" value="ROR32535.1"/>
    <property type="molecule type" value="Genomic_DNA"/>
</dbReference>
<dbReference type="InterPro" id="IPR023994">
    <property type="entry name" value="NiFe-hyd_HybE"/>
</dbReference>
<evidence type="ECO:0000256" key="1">
    <source>
        <dbReference type="ARBA" id="ARBA00006532"/>
    </source>
</evidence>
<name>A0A3N1Y131_9GAMM</name>
<dbReference type="AlphaFoldDB" id="A0A3N1Y131"/>
<comment type="similarity">
    <text evidence="1">Belongs to the HupJ family.</text>
</comment>
<dbReference type="Gene3D" id="3.30.1460.40">
    <property type="entry name" value="[NiFe]-hydrogenase assembly chaperone, HybE"/>
    <property type="match status" value="1"/>
</dbReference>
<organism evidence="2 3">
    <name type="scientific">Inmirania thermothiophila</name>
    <dbReference type="NCBI Taxonomy" id="1750597"/>
    <lineage>
        <taxon>Bacteria</taxon>
        <taxon>Pseudomonadati</taxon>
        <taxon>Pseudomonadota</taxon>
        <taxon>Gammaproteobacteria</taxon>
        <taxon>Chromatiales</taxon>
        <taxon>Ectothiorhodospiraceae</taxon>
        <taxon>Inmirania</taxon>
    </lineage>
</organism>
<protein>
    <submittedName>
        <fullName evidence="2">[NiFe] hydrogenase assembly HybE family chaperone</fullName>
    </submittedName>
</protein>
<sequence length="169" mass="18194">MEPSAGSVGGPGPLLERVFERIHRESMQGLPLVNPALRVRAVGFRRLADAGRWVGVLVTPWFMNLMVLSDGTRPLPEAATGERVTLRFPSGAYRFTAGEVEEVGRYLFCSLASPVHCFPDAETAERTAAEVMELLLRAPEGAQEAPAPDPGRRGLLGLGRCARRAEAGA</sequence>
<evidence type="ECO:0000313" key="2">
    <source>
        <dbReference type="EMBL" id="ROR32535.1"/>
    </source>
</evidence>
<dbReference type="RefSeq" id="WP_170165084.1">
    <property type="nucleotide sequence ID" value="NZ_RJVI01000002.1"/>
</dbReference>
<comment type="caution">
    <text evidence="2">The sequence shown here is derived from an EMBL/GenBank/DDBJ whole genome shotgun (WGS) entry which is preliminary data.</text>
</comment>
<gene>
    <name evidence="2" type="ORF">EDC57_1737</name>
</gene>
<reference evidence="2 3" key="1">
    <citation type="submission" date="2018-11" db="EMBL/GenBank/DDBJ databases">
        <title>Genomic Encyclopedia of Type Strains, Phase IV (KMG-IV): sequencing the most valuable type-strain genomes for metagenomic binning, comparative biology and taxonomic classification.</title>
        <authorList>
            <person name="Goeker M."/>
        </authorList>
    </citation>
    <scope>NUCLEOTIDE SEQUENCE [LARGE SCALE GENOMIC DNA]</scope>
    <source>
        <strain evidence="2 3">DSM 100275</strain>
    </source>
</reference>
<dbReference type="Pfam" id="PF11939">
    <property type="entry name" value="NiFe-hyd_HybE"/>
    <property type="match status" value="1"/>
</dbReference>
<proteinExistence type="inferred from homology"/>
<accession>A0A3N1Y131</accession>
<keyword evidence="3" id="KW-1185">Reference proteome</keyword>